<dbReference type="Proteomes" id="UP000258927">
    <property type="component" value="Chromosome"/>
</dbReference>
<protein>
    <recommendedName>
        <fullName evidence="4">DUF2125 domain-containing protein</fullName>
    </recommendedName>
</protein>
<proteinExistence type="predicted"/>
<evidence type="ECO:0008006" key="4">
    <source>
        <dbReference type="Google" id="ProtNLM"/>
    </source>
</evidence>
<feature type="signal peptide" evidence="1">
    <location>
        <begin position="1"/>
        <end position="20"/>
    </location>
</feature>
<feature type="chain" id="PRO_5015349257" description="DUF2125 domain-containing protein" evidence="1">
    <location>
        <begin position="21"/>
        <end position="324"/>
    </location>
</feature>
<dbReference type="InterPro" id="IPR018666">
    <property type="entry name" value="DUF2125"/>
</dbReference>
<keyword evidence="1" id="KW-0732">Signal</keyword>
<dbReference type="Pfam" id="PF09898">
    <property type="entry name" value="DUF2125"/>
    <property type="match status" value="1"/>
</dbReference>
<dbReference type="KEGG" id="mmyr:MXMO3_00505"/>
<evidence type="ECO:0000313" key="3">
    <source>
        <dbReference type="Proteomes" id="UP000258927"/>
    </source>
</evidence>
<organism evidence="2 3">
    <name type="scientific">Maritalea myrionectae</name>
    <dbReference type="NCBI Taxonomy" id="454601"/>
    <lineage>
        <taxon>Bacteria</taxon>
        <taxon>Pseudomonadati</taxon>
        <taxon>Pseudomonadota</taxon>
        <taxon>Alphaproteobacteria</taxon>
        <taxon>Hyphomicrobiales</taxon>
        <taxon>Devosiaceae</taxon>
        <taxon>Maritalea</taxon>
    </lineage>
</organism>
<dbReference type="AlphaFoldDB" id="A0A2R4MAK5"/>
<evidence type="ECO:0000256" key="1">
    <source>
        <dbReference type="SAM" id="SignalP"/>
    </source>
</evidence>
<sequence length="324" mass="35286">MAKFKIMLAAIILVCGAATAAWFYIAHQIDQQIQIAMDDPELGLTCADHSVSGFPFRFDVRCLNATLQSGDATIAIPRIEATALFYRPTHILAFIEGPIDYQNAFTGAHKQLRFDTAEASARADFSMNLQRVSAQMVKPIWSDQLIGTVDVGSAELLEAHLLAHAEKDTGFFAYAKFNNVQAQQMGVEKLNTTIEAEITEIDQNLNNWVFPDMLQQFAATEGKLIIQKYETVGQVVPLGQSQAQKIALNAEGEFTLTDQGMLQGILRTNSQNIVDQFDLSALGPMAAAIVGAPDQDGKHNIPVMANAGVISVGMAPIYLVPPLF</sequence>
<keyword evidence="3" id="KW-1185">Reference proteome</keyword>
<name>A0A2R4MAK5_9HYPH</name>
<dbReference type="RefSeq" id="WP_117394833.1">
    <property type="nucleotide sequence ID" value="NZ_CP021330.1"/>
</dbReference>
<accession>A0A2R4MAK5</accession>
<gene>
    <name evidence="2" type="ORF">MXMO3_00505</name>
</gene>
<evidence type="ECO:0000313" key="2">
    <source>
        <dbReference type="EMBL" id="AVX03051.1"/>
    </source>
</evidence>
<dbReference type="EMBL" id="CP021330">
    <property type="protein sequence ID" value="AVX03051.1"/>
    <property type="molecule type" value="Genomic_DNA"/>
</dbReference>
<reference evidence="2 3" key="1">
    <citation type="submission" date="2017-05" db="EMBL/GenBank/DDBJ databases">
        <title>Genome Analysis of Maritalea myrionectae HL2708#5.</title>
        <authorList>
            <consortium name="Cotde Inc.-PKNU"/>
            <person name="Jang D."/>
            <person name="Oh H.-M."/>
        </authorList>
    </citation>
    <scope>NUCLEOTIDE SEQUENCE [LARGE SCALE GENOMIC DNA]</scope>
    <source>
        <strain evidence="2 3">HL2708#5</strain>
    </source>
</reference>